<dbReference type="Gene3D" id="1.20.1250.20">
    <property type="entry name" value="MFS general substrate transporter like domains"/>
    <property type="match status" value="1"/>
</dbReference>
<dbReference type="InterPro" id="IPR005829">
    <property type="entry name" value="Sugar_transporter_CS"/>
</dbReference>
<dbReference type="PANTHER" id="PTHR24064">
    <property type="entry name" value="SOLUTE CARRIER FAMILY 22 MEMBER"/>
    <property type="match status" value="1"/>
</dbReference>
<dbReference type="WBParaSite" id="PSU_v2.g3478.t1">
    <property type="protein sequence ID" value="PSU_v2.g3478.t1"/>
    <property type="gene ID" value="PSU_v2.g3478"/>
</dbReference>
<dbReference type="Pfam" id="PF00083">
    <property type="entry name" value="Sugar_tr"/>
    <property type="match status" value="1"/>
</dbReference>
<dbReference type="PROSITE" id="PS00216">
    <property type="entry name" value="SUGAR_TRANSPORT_1"/>
    <property type="match status" value="1"/>
</dbReference>
<evidence type="ECO:0000313" key="7">
    <source>
        <dbReference type="Proteomes" id="UP000887577"/>
    </source>
</evidence>
<dbReference type="PROSITE" id="PS50850">
    <property type="entry name" value="MFS"/>
    <property type="match status" value="1"/>
</dbReference>
<evidence type="ECO:0000256" key="4">
    <source>
        <dbReference type="ARBA" id="ARBA00023136"/>
    </source>
</evidence>
<feature type="transmembrane region" description="Helical" evidence="5">
    <location>
        <begin position="244"/>
        <end position="265"/>
    </location>
</feature>
<dbReference type="GO" id="GO:0022857">
    <property type="term" value="F:transmembrane transporter activity"/>
    <property type="evidence" value="ECO:0007669"/>
    <property type="project" value="InterPro"/>
</dbReference>
<protein>
    <submittedName>
        <fullName evidence="8">Major facilitator superfamily (MFS) profile domain-containing protein</fullName>
    </submittedName>
</protein>
<evidence type="ECO:0000256" key="1">
    <source>
        <dbReference type="ARBA" id="ARBA00004141"/>
    </source>
</evidence>
<feature type="transmembrane region" description="Helical" evidence="5">
    <location>
        <begin position="49"/>
        <end position="69"/>
    </location>
</feature>
<dbReference type="InterPro" id="IPR020846">
    <property type="entry name" value="MFS_dom"/>
</dbReference>
<comment type="subcellular location">
    <subcellularLocation>
        <location evidence="1">Membrane</location>
        <topology evidence="1">Multi-pass membrane protein</topology>
    </subcellularLocation>
</comment>
<feature type="transmembrane region" description="Helical" evidence="5">
    <location>
        <begin position="100"/>
        <end position="122"/>
    </location>
</feature>
<organism evidence="7 8">
    <name type="scientific">Panagrolaimus superbus</name>
    <dbReference type="NCBI Taxonomy" id="310955"/>
    <lineage>
        <taxon>Eukaryota</taxon>
        <taxon>Metazoa</taxon>
        <taxon>Ecdysozoa</taxon>
        <taxon>Nematoda</taxon>
        <taxon>Chromadorea</taxon>
        <taxon>Rhabditida</taxon>
        <taxon>Tylenchina</taxon>
        <taxon>Panagrolaimomorpha</taxon>
        <taxon>Panagrolaimoidea</taxon>
        <taxon>Panagrolaimidae</taxon>
        <taxon>Panagrolaimus</taxon>
    </lineage>
</organism>
<evidence type="ECO:0000256" key="5">
    <source>
        <dbReference type="SAM" id="Phobius"/>
    </source>
</evidence>
<dbReference type="Proteomes" id="UP000887577">
    <property type="component" value="Unplaced"/>
</dbReference>
<feature type="transmembrane region" description="Helical" evidence="5">
    <location>
        <begin position="333"/>
        <end position="353"/>
    </location>
</feature>
<feature type="transmembrane region" description="Helical" evidence="5">
    <location>
        <begin position="162"/>
        <end position="182"/>
    </location>
</feature>
<feature type="transmembrane region" description="Helical" evidence="5">
    <location>
        <begin position="305"/>
        <end position="327"/>
    </location>
</feature>
<feature type="transmembrane region" description="Helical" evidence="5">
    <location>
        <begin position="277"/>
        <end position="298"/>
    </location>
</feature>
<feature type="transmembrane region" description="Helical" evidence="5">
    <location>
        <begin position="76"/>
        <end position="94"/>
    </location>
</feature>
<dbReference type="InterPro" id="IPR005828">
    <property type="entry name" value="MFS_sugar_transport-like"/>
</dbReference>
<evidence type="ECO:0000313" key="8">
    <source>
        <dbReference type="WBParaSite" id="PSU_v2.g3478.t1"/>
    </source>
</evidence>
<evidence type="ECO:0000256" key="2">
    <source>
        <dbReference type="ARBA" id="ARBA00022692"/>
    </source>
</evidence>
<feature type="transmembrane region" description="Helical" evidence="5">
    <location>
        <begin position="390"/>
        <end position="413"/>
    </location>
</feature>
<feature type="transmembrane region" description="Helical" evidence="5">
    <location>
        <begin position="365"/>
        <end position="384"/>
    </location>
</feature>
<sequence>MTGAFIDDNRCDYANVSATNLSADCLHRKSGSMIHEFELHGPHENLKHWFTSSFMLGNIIGGSAISLLADQYGRKPCVIICTLLLGITGCFMQFVKTYQFVLILRFLHGIFFTGSSIAIWVLGYESIPTSLRSYATFTYGTTWVIGYCAIAPIAYFVSNWRIFLTVLSIPCIFYAVVLWIFLPESFHFLVSKNRHREAKAWVNKCNVEKLSFTDDNSRICRPMKNHEGESFYTQVKGLITNTKLIFRVFVFSFLWTTDVLVYFGMSLFSVKLVGNHYFNYIAIGLIEIPAYAFGPVLLDKIGRRLTISTTHIVTAIAFTMAAFVLTHNPIAQLLFWLIAKFAISAAFMGIFVYAAESFPTTERSVCVGTCSVFGKLFGCLAPFIQTTASIWSPLPLVIFGAISGVAGFVTLLLPETKDQQLPDSSDNMA</sequence>
<evidence type="ECO:0000259" key="6">
    <source>
        <dbReference type="PROSITE" id="PS50850"/>
    </source>
</evidence>
<accession>A0A914YU08</accession>
<reference evidence="8" key="1">
    <citation type="submission" date="2022-11" db="UniProtKB">
        <authorList>
            <consortium name="WormBaseParasite"/>
        </authorList>
    </citation>
    <scope>IDENTIFICATION</scope>
</reference>
<keyword evidence="7" id="KW-1185">Reference proteome</keyword>
<feature type="transmembrane region" description="Helical" evidence="5">
    <location>
        <begin position="134"/>
        <end position="156"/>
    </location>
</feature>
<keyword evidence="2 5" id="KW-0812">Transmembrane</keyword>
<dbReference type="InterPro" id="IPR036259">
    <property type="entry name" value="MFS_trans_sf"/>
</dbReference>
<name>A0A914YU08_9BILA</name>
<dbReference type="AlphaFoldDB" id="A0A914YU08"/>
<dbReference type="SUPFAM" id="SSF103473">
    <property type="entry name" value="MFS general substrate transporter"/>
    <property type="match status" value="1"/>
</dbReference>
<keyword evidence="3 5" id="KW-1133">Transmembrane helix</keyword>
<evidence type="ECO:0000256" key="3">
    <source>
        <dbReference type="ARBA" id="ARBA00022989"/>
    </source>
</evidence>
<proteinExistence type="predicted"/>
<dbReference type="GO" id="GO:0016020">
    <property type="term" value="C:membrane"/>
    <property type="evidence" value="ECO:0007669"/>
    <property type="project" value="UniProtKB-SubCell"/>
</dbReference>
<keyword evidence="4 5" id="KW-0472">Membrane</keyword>
<feature type="domain" description="Major facilitator superfamily (MFS) profile" evidence="6">
    <location>
        <begin position="1"/>
        <end position="418"/>
    </location>
</feature>